<keyword evidence="2" id="KW-1185">Reference proteome</keyword>
<dbReference type="PANTHER" id="PTHR36932">
    <property type="entry name" value="CAPSULAR POLYSACCHARIDE BIOSYNTHESIS PROTEIN"/>
    <property type="match status" value="1"/>
</dbReference>
<name>A0ABP7GW41_9FLAO</name>
<dbReference type="Gene3D" id="3.40.50.12780">
    <property type="entry name" value="N-terminal domain of ligase-like"/>
    <property type="match status" value="1"/>
</dbReference>
<sequence length="440" mass="50344">MSFYNTVLKSLILPIGDRFFGGTYLKHLKSWQKLDTKSEFELKEIQQQNLKEILLYAKTHVPYYKNISPDNLSDFPILTKSILRDRKTDLISSEFDITTLDKHHSSGSSGVQSFTYMTKDHTFYLRALQTHWWQWSGYKMGDNLLQFGISQKRSFLKKLKDIFYRCTYVKAFGLSEEELKLTLQKVSKKKRLFIAGYPSVINQLAKASIDSGITPNVIGVICFGDKLFDSYKATIRQAFGNNINLVDTYGCAEGLLMACKSDLDFYYVMSPHVYLELVDDAGNPVEDGEMGHVLVTCLTNKAMPLIRYKLGDLAIKLPKEKHPKNQLLNYPLLQKVVGRETDVIKTTKGITLNIHSFTGVLEYYQAIKQYKIIQNDLESITIVYIVDTKYEFDNVILNDIKSKLDILTNHCLTIVFKEVNKISPTKSGKPQIIESNLKPS</sequence>
<evidence type="ECO:0000313" key="1">
    <source>
        <dbReference type="EMBL" id="GAA3777222.1"/>
    </source>
</evidence>
<evidence type="ECO:0000313" key="2">
    <source>
        <dbReference type="Proteomes" id="UP001501456"/>
    </source>
</evidence>
<dbReference type="PANTHER" id="PTHR36932:SF1">
    <property type="entry name" value="CAPSULAR POLYSACCHARIDE BIOSYNTHESIS PROTEIN"/>
    <property type="match status" value="1"/>
</dbReference>
<dbReference type="EMBL" id="BAABBI010000001">
    <property type="protein sequence ID" value="GAA3777222.1"/>
    <property type="molecule type" value="Genomic_DNA"/>
</dbReference>
<dbReference type="InterPro" id="IPR042099">
    <property type="entry name" value="ANL_N_sf"/>
</dbReference>
<reference evidence="2" key="1">
    <citation type="journal article" date="2019" name="Int. J. Syst. Evol. Microbiol.">
        <title>The Global Catalogue of Microorganisms (GCM) 10K type strain sequencing project: providing services to taxonomists for standard genome sequencing and annotation.</title>
        <authorList>
            <consortium name="The Broad Institute Genomics Platform"/>
            <consortium name="The Broad Institute Genome Sequencing Center for Infectious Disease"/>
            <person name="Wu L."/>
            <person name="Ma J."/>
        </authorList>
    </citation>
    <scope>NUCLEOTIDE SEQUENCE [LARGE SCALE GENOMIC DNA]</scope>
    <source>
        <strain evidence="2">JCM 17525</strain>
    </source>
</reference>
<dbReference type="SUPFAM" id="SSF56801">
    <property type="entry name" value="Acetyl-CoA synthetase-like"/>
    <property type="match status" value="1"/>
</dbReference>
<gene>
    <name evidence="1" type="ORF">GCM10022271_06760</name>
</gene>
<comment type="caution">
    <text evidence="1">The sequence shown here is derived from an EMBL/GenBank/DDBJ whole genome shotgun (WGS) entry which is preliminary data.</text>
</comment>
<dbReference type="InterPro" id="IPR053158">
    <property type="entry name" value="CapK_Type1_Caps_Biosynth"/>
</dbReference>
<dbReference type="Proteomes" id="UP001501456">
    <property type="component" value="Unassembled WGS sequence"/>
</dbReference>
<proteinExistence type="predicted"/>
<organism evidence="1 2">
    <name type="scientific">Corallibacter vietnamensis</name>
    <dbReference type="NCBI Taxonomy" id="904130"/>
    <lineage>
        <taxon>Bacteria</taxon>
        <taxon>Pseudomonadati</taxon>
        <taxon>Bacteroidota</taxon>
        <taxon>Flavobacteriia</taxon>
        <taxon>Flavobacteriales</taxon>
        <taxon>Flavobacteriaceae</taxon>
        <taxon>Corallibacter</taxon>
    </lineage>
</organism>
<accession>A0ABP7GW41</accession>
<protein>
    <submittedName>
        <fullName evidence="1">AMP-binding protein</fullName>
    </submittedName>
</protein>